<dbReference type="PANTHER" id="PTHR33112">
    <property type="entry name" value="DOMAIN PROTEIN, PUTATIVE-RELATED"/>
    <property type="match status" value="1"/>
</dbReference>
<comment type="caution">
    <text evidence="2">The sequence shown here is derived from an EMBL/GenBank/DDBJ whole genome shotgun (WGS) entry which is preliminary data.</text>
</comment>
<dbReference type="Pfam" id="PF06985">
    <property type="entry name" value="HET"/>
    <property type="match status" value="1"/>
</dbReference>
<organism evidence="2 3">
    <name type="scientific">Apiospora rasikravindrae</name>
    <dbReference type="NCBI Taxonomy" id="990691"/>
    <lineage>
        <taxon>Eukaryota</taxon>
        <taxon>Fungi</taxon>
        <taxon>Dikarya</taxon>
        <taxon>Ascomycota</taxon>
        <taxon>Pezizomycotina</taxon>
        <taxon>Sordariomycetes</taxon>
        <taxon>Xylariomycetidae</taxon>
        <taxon>Amphisphaeriales</taxon>
        <taxon>Apiosporaceae</taxon>
        <taxon>Apiospora</taxon>
    </lineage>
</organism>
<gene>
    <name evidence="2" type="ORF">PG993_008268</name>
</gene>
<proteinExistence type="predicted"/>
<accession>A0ABR1SZV8</accession>
<dbReference type="PANTHER" id="PTHR33112:SF12">
    <property type="entry name" value="HETEROKARYON INCOMPATIBILITY DOMAIN-CONTAINING PROTEIN"/>
    <property type="match status" value="1"/>
</dbReference>
<sequence length="538" mass="61614">MDDADIPTSLLCDRCQKWDDIDIHAPLGPPTKGPLDYSMPAEQVSNNQSSCMICQADENPVIPLFLNVDVTRDEITKIGKSELRITPQFKFHYARQKKSQLRRVENWDVNYFDVVLLRRWIGRCDNVHRRCNENQTTEGMERDPTPKDPFCSPTADETKLEIYLPDGFRVIDVVNLSIHQPAGAVRFVALSYMWKGGGKEEFQLLKTLVDTLKVPGSLASVPLPGILTDAMALCKDLNESYLWVDRLCIIQDDPASKMRQIQAMDAIYRSATFTIAAALNENDGVGLPGYKNVPRYPTSSTARPVHEAAVTDRGFYPNSSDRIVSSSRWNTRGWTFQERLLSRRTIFVTEHEVRFECPETRGSEPETWSLEDMELLPHVNLRILLRCKPDEVDDLLRRKKEEEAVEWAHGYVSTQVMSAAVDWTRREPPTLVNYCRWVEEYTRRQLTFPSDTLHAFAGAAKIMSGALVSRMLFGLPERCLPQALMWEYGAEARDGHRSPPIQLDGLSVPSWSWAHRMGPAQYRWMDSQGETYRMDDYR</sequence>
<name>A0ABR1SZV8_9PEZI</name>
<evidence type="ECO:0000313" key="3">
    <source>
        <dbReference type="Proteomes" id="UP001444661"/>
    </source>
</evidence>
<dbReference type="EMBL" id="JAQQWK010000006">
    <property type="protein sequence ID" value="KAK8039857.1"/>
    <property type="molecule type" value="Genomic_DNA"/>
</dbReference>
<reference evidence="2 3" key="1">
    <citation type="submission" date="2023-01" db="EMBL/GenBank/DDBJ databases">
        <title>Analysis of 21 Apiospora genomes using comparative genomics revels a genus with tremendous synthesis potential of carbohydrate active enzymes and secondary metabolites.</title>
        <authorList>
            <person name="Sorensen T."/>
        </authorList>
    </citation>
    <scope>NUCLEOTIDE SEQUENCE [LARGE SCALE GENOMIC DNA]</scope>
    <source>
        <strain evidence="2 3">CBS 33761</strain>
    </source>
</reference>
<evidence type="ECO:0000259" key="1">
    <source>
        <dbReference type="Pfam" id="PF06985"/>
    </source>
</evidence>
<feature type="domain" description="Heterokaryon incompatibility" evidence="1">
    <location>
        <begin position="187"/>
        <end position="338"/>
    </location>
</feature>
<protein>
    <recommendedName>
        <fullName evidence="1">Heterokaryon incompatibility domain-containing protein</fullName>
    </recommendedName>
</protein>
<dbReference type="InterPro" id="IPR010730">
    <property type="entry name" value="HET"/>
</dbReference>
<keyword evidence="3" id="KW-1185">Reference proteome</keyword>
<evidence type="ECO:0000313" key="2">
    <source>
        <dbReference type="EMBL" id="KAK8039857.1"/>
    </source>
</evidence>
<dbReference type="Proteomes" id="UP001444661">
    <property type="component" value="Unassembled WGS sequence"/>
</dbReference>